<protein>
    <submittedName>
        <fullName evidence="1">RNA-directed DNA polymerase, eukaryota</fullName>
    </submittedName>
</protein>
<dbReference type="AlphaFoldDB" id="A0A699R0V6"/>
<dbReference type="EMBL" id="BKCJ011058658">
    <property type="protein sequence ID" value="GFC76914.1"/>
    <property type="molecule type" value="Genomic_DNA"/>
</dbReference>
<name>A0A699R0V6_TANCI</name>
<gene>
    <name evidence="1" type="ORF">Tci_848884</name>
</gene>
<dbReference type="GO" id="GO:0003964">
    <property type="term" value="F:RNA-directed DNA polymerase activity"/>
    <property type="evidence" value="ECO:0007669"/>
    <property type="project" value="UniProtKB-KW"/>
</dbReference>
<feature type="non-terminal residue" evidence="1">
    <location>
        <position position="1"/>
    </location>
</feature>
<proteinExistence type="predicted"/>
<accession>A0A699R0V6</accession>
<keyword evidence="1" id="KW-0695">RNA-directed DNA polymerase</keyword>
<dbReference type="PANTHER" id="PTHR46890">
    <property type="entry name" value="NON-LTR RETROLELEMENT REVERSE TRANSCRIPTASE-LIKE PROTEIN-RELATED"/>
    <property type="match status" value="1"/>
</dbReference>
<dbReference type="PANTHER" id="PTHR46890:SF50">
    <property type="entry name" value="RNA-DIRECTED DNA POLYMERASE, EUKARYOTA, REVERSE TRANSCRIPTASE ZINC-BINDING DOMAIN PROTEIN-RELATED"/>
    <property type="match status" value="1"/>
</dbReference>
<reference evidence="1" key="1">
    <citation type="journal article" date="2019" name="Sci. Rep.">
        <title>Draft genome of Tanacetum cinerariifolium, the natural source of mosquito coil.</title>
        <authorList>
            <person name="Yamashiro T."/>
            <person name="Shiraishi A."/>
            <person name="Satake H."/>
            <person name="Nakayama K."/>
        </authorList>
    </citation>
    <scope>NUCLEOTIDE SEQUENCE</scope>
</reference>
<comment type="caution">
    <text evidence="1">The sequence shown here is derived from an EMBL/GenBank/DDBJ whole genome shotgun (WGS) entry which is preliminary data.</text>
</comment>
<keyword evidence="1" id="KW-0548">Nucleotidyltransferase</keyword>
<organism evidence="1">
    <name type="scientific">Tanacetum cinerariifolium</name>
    <name type="common">Dalmatian daisy</name>
    <name type="synonym">Chrysanthemum cinerariifolium</name>
    <dbReference type="NCBI Taxonomy" id="118510"/>
    <lineage>
        <taxon>Eukaryota</taxon>
        <taxon>Viridiplantae</taxon>
        <taxon>Streptophyta</taxon>
        <taxon>Embryophyta</taxon>
        <taxon>Tracheophyta</taxon>
        <taxon>Spermatophyta</taxon>
        <taxon>Magnoliopsida</taxon>
        <taxon>eudicotyledons</taxon>
        <taxon>Gunneridae</taxon>
        <taxon>Pentapetalae</taxon>
        <taxon>asterids</taxon>
        <taxon>campanulids</taxon>
        <taxon>Asterales</taxon>
        <taxon>Asteraceae</taxon>
        <taxon>Asteroideae</taxon>
        <taxon>Anthemideae</taxon>
        <taxon>Anthemidinae</taxon>
        <taxon>Tanacetum</taxon>
    </lineage>
</organism>
<feature type="non-terminal residue" evidence="1">
    <location>
        <position position="246"/>
    </location>
</feature>
<dbReference type="InterPro" id="IPR052343">
    <property type="entry name" value="Retrotransposon-Effector_Assoc"/>
</dbReference>
<keyword evidence="1" id="KW-0808">Transferase</keyword>
<evidence type="ECO:0000313" key="1">
    <source>
        <dbReference type="EMBL" id="GFC76914.1"/>
    </source>
</evidence>
<sequence>DWVKESKNNRKGLINKYKEELRSIDENIEAGNGTNTMVTKRMEVISELQRIDKMNAMDMAQKAKIKWSIEGDENSHFFHGMLNKKRNQSNIRGVMVDGIWQEKPDVVKSEFFKHFCTRFDKPSDQRAVVEMLFPRSLSVDQQEGLKRELTKEEVKRAVWECGTDKSPDFRPICLIGSVYKIIAKVLTNRLVVVLGDLIHEVQSAFIADRQILDGYFILNEVLQWCKSRKKQALIFKVDFEKLRLRL</sequence>